<dbReference type="Gene3D" id="3.40.50.720">
    <property type="entry name" value="NAD(P)-binding Rossmann-like Domain"/>
    <property type="match status" value="2"/>
</dbReference>
<dbReference type="PANTHER" id="PTHR43491">
    <property type="entry name" value="UDP-N-ACETYL-D-MANNOSAMINE DEHYDROGENASE"/>
    <property type="match status" value="1"/>
</dbReference>
<dbReference type="InterPro" id="IPR017476">
    <property type="entry name" value="UDP-Glc/GDP-Man"/>
</dbReference>
<dbReference type="SUPFAM" id="SSF51735">
    <property type="entry name" value="NAD(P)-binding Rossmann-fold domains"/>
    <property type="match status" value="1"/>
</dbReference>
<comment type="similarity">
    <text evidence="3">Belongs to the UDP-glucose/GDP-mannose dehydrogenase family.</text>
</comment>
<dbReference type="InterPro" id="IPR036220">
    <property type="entry name" value="UDP-Glc/GDP-Man_DH_C_sf"/>
</dbReference>
<evidence type="ECO:0000259" key="4">
    <source>
        <dbReference type="SMART" id="SM00984"/>
    </source>
</evidence>
<dbReference type="Proteomes" id="UP000219167">
    <property type="component" value="Unassembled WGS sequence"/>
</dbReference>
<protein>
    <submittedName>
        <fullName evidence="5">UDP-N-acetyl-D-glucosamine dehydrogenase</fullName>
    </submittedName>
</protein>
<feature type="domain" description="UDP-glucose/GDP-mannose dehydrogenase C-terminal" evidence="4">
    <location>
        <begin position="325"/>
        <end position="425"/>
    </location>
</feature>
<evidence type="ECO:0000313" key="5">
    <source>
        <dbReference type="EMBL" id="SOC35566.1"/>
    </source>
</evidence>
<dbReference type="GO" id="GO:0016628">
    <property type="term" value="F:oxidoreductase activity, acting on the CH-CH group of donors, NAD or NADP as acceptor"/>
    <property type="evidence" value="ECO:0007669"/>
    <property type="project" value="InterPro"/>
</dbReference>
<dbReference type="Pfam" id="PF03720">
    <property type="entry name" value="UDPG_MGDP_dh_C"/>
    <property type="match status" value="1"/>
</dbReference>
<dbReference type="SUPFAM" id="SSF52413">
    <property type="entry name" value="UDP-glucose/GDP-mannose dehydrogenase C-terminal domain"/>
    <property type="match status" value="1"/>
</dbReference>
<evidence type="ECO:0000256" key="2">
    <source>
        <dbReference type="ARBA" id="ARBA00023027"/>
    </source>
</evidence>
<dbReference type="GO" id="GO:0000271">
    <property type="term" value="P:polysaccharide biosynthetic process"/>
    <property type="evidence" value="ECO:0007669"/>
    <property type="project" value="InterPro"/>
</dbReference>
<dbReference type="PIRSF" id="PIRSF500136">
    <property type="entry name" value="UDP_ManNAc_DH"/>
    <property type="match status" value="1"/>
</dbReference>
<dbReference type="InterPro" id="IPR001732">
    <property type="entry name" value="UDP-Glc/GDP-Man_DH_N"/>
</dbReference>
<dbReference type="NCBIfam" id="TIGR03026">
    <property type="entry name" value="NDP-sugDHase"/>
    <property type="match status" value="1"/>
</dbReference>
<dbReference type="InterPro" id="IPR014027">
    <property type="entry name" value="UDP-Glc/GDP-Man_DH_C"/>
</dbReference>
<dbReference type="InterPro" id="IPR008927">
    <property type="entry name" value="6-PGluconate_DH-like_C_sf"/>
</dbReference>
<dbReference type="GO" id="GO:0051287">
    <property type="term" value="F:NAD binding"/>
    <property type="evidence" value="ECO:0007669"/>
    <property type="project" value="InterPro"/>
</dbReference>
<dbReference type="Pfam" id="PF03721">
    <property type="entry name" value="UDPG_MGDP_dh_N"/>
    <property type="match status" value="1"/>
</dbReference>
<dbReference type="AlphaFoldDB" id="A0A285U4X4"/>
<keyword evidence="6" id="KW-1185">Reference proteome</keyword>
<dbReference type="PANTHER" id="PTHR43491:SF1">
    <property type="entry name" value="UDP-N-ACETYL-D-MANNOSAMINE DEHYDROGENASE"/>
    <property type="match status" value="1"/>
</dbReference>
<accession>A0A285U4X4</accession>
<keyword evidence="1" id="KW-0560">Oxidoreductase</keyword>
<dbReference type="SUPFAM" id="SSF48179">
    <property type="entry name" value="6-phosphogluconate dehydrogenase C-terminal domain-like"/>
    <property type="match status" value="1"/>
</dbReference>
<gene>
    <name evidence="5" type="ORF">SAMN05892877_101420</name>
</gene>
<evidence type="ECO:0000256" key="3">
    <source>
        <dbReference type="PIRNR" id="PIRNR000124"/>
    </source>
</evidence>
<dbReference type="SMART" id="SM00984">
    <property type="entry name" value="UDPG_MGDP_dh_C"/>
    <property type="match status" value="1"/>
</dbReference>
<dbReference type="RefSeq" id="WP_097135935.1">
    <property type="nucleotide sequence ID" value="NZ_OBQD01000001.1"/>
</dbReference>
<organism evidence="5 6">
    <name type="scientific">Rhizobium subbaraonis</name>
    <dbReference type="NCBI Taxonomy" id="908946"/>
    <lineage>
        <taxon>Bacteria</taxon>
        <taxon>Pseudomonadati</taxon>
        <taxon>Pseudomonadota</taxon>
        <taxon>Alphaproteobacteria</taxon>
        <taxon>Hyphomicrobiales</taxon>
        <taxon>Rhizobiaceae</taxon>
        <taxon>Rhizobium/Agrobacterium group</taxon>
        <taxon>Rhizobium</taxon>
    </lineage>
</organism>
<name>A0A285U4X4_9HYPH</name>
<evidence type="ECO:0000256" key="1">
    <source>
        <dbReference type="ARBA" id="ARBA00023002"/>
    </source>
</evidence>
<sequence>MTAIAGKSARAGIIGLGYVGLPLAITIARSGFSVTGFDIDPEKITALDAGRSYIEAVPAEALAAETRAGRFRSTTDFTALSECDVVVICVPTPLTKQREPDMSYVVKTAEAIARTLRAGQLVVLESTTWPGTTDELVRPILERGGLRSGVDFFLGFSPEREDPGNRDFDTATIPKVVAGDGEAASALMQAFYGAVVKATVPVSSNATAEAVKLTENVFRAVNIALVNELKVLYEAMGIDIWEVVDAAKTKPFGYMPFYPGPGLGGHCIPIDPFYLTWKSREFELPTRFIELAGEINSAMPRHVVSQLAEALDIRLGKALSRSRILLIGLAYKKNVPDIRESPSLKLIELIEERKGSVDYHDPFVAEVPATREYMALKGRRSVDLDEQAVRGYDAVLISTDHDIVDYGALAQWSPLIVDTRNAFARRGIEGGNIVKA</sequence>
<dbReference type="EMBL" id="OBQD01000001">
    <property type="protein sequence ID" value="SOC35566.1"/>
    <property type="molecule type" value="Genomic_DNA"/>
</dbReference>
<evidence type="ECO:0000313" key="6">
    <source>
        <dbReference type="Proteomes" id="UP000219167"/>
    </source>
</evidence>
<dbReference type="InterPro" id="IPR036291">
    <property type="entry name" value="NAD(P)-bd_dom_sf"/>
</dbReference>
<proteinExistence type="inferred from homology"/>
<dbReference type="GO" id="GO:0016616">
    <property type="term" value="F:oxidoreductase activity, acting on the CH-OH group of donors, NAD or NADP as acceptor"/>
    <property type="evidence" value="ECO:0007669"/>
    <property type="project" value="InterPro"/>
</dbReference>
<reference evidence="5 6" key="1">
    <citation type="submission" date="2017-08" db="EMBL/GenBank/DDBJ databases">
        <authorList>
            <person name="de Groot N.N."/>
        </authorList>
    </citation>
    <scope>NUCLEOTIDE SEQUENCE [LARGE SCALE GENOMIC DNA]</scope>
    <source>
        <strain evidence="5 6">JC85</strain>
    </source>
</reference>
<keyword evidence="2" id="KW-0520">NAD</keyword>
<dbReference type="PIRSF" id="PIRSF000124">
    <property type="entry name" value="UDPglc_GDPman_dh"/>
    <property type="match status" value="1"/>
</dbReference>
<dbReference type="InterPro" id="IPR028359">
    <property type="entry name" value="UDP_ManNAc/GlcNAc_DH"/>
</dbReference>
<dbReference type="Pfam" id="PF00984">
    <property type="entry name" value="UDPG_MGDP_dh"/>
    <property type="match status" value="1"/>
</dbReference>
<dbReference type="InterPro" id="IPR014026">
    <property type="entry name" value="UDP-Glc/GDP-Man_DH_dimer"/>
</dbReference>
<dbReference type="OrthoDB" id="9803238at2"/>